<evidence type="ECO:0000313" key="1">
    <source>
        <dbReference type="EMBL" id="QDL56508.1"/>
    </source>
</evidence>
<dbReference type="SUPFAM" id="SSF51366">
    <property type="entry name" value="Ribulose-phoshate binding barrel"/>
    <property type="match status" value="1"/>
</dbReference>
<proteinExistence type="predicted"/>
<dbReference type="RefSeq" id="WP_142813943.1">
    <property type="nucleotide sequence ID" value="NZ_CP036282.1"/>
</dbReference>
<keyword evidence="2" id="KW-1185">Reference proteome</keyword>
<dbReference type="Pfam" id="PF03060">
    <property type="entry name" value="NMO"/>
    <property type="match status" value="1"/>
</dbReference>
<name>A0A515EV43_9BURK</name>
<dbReference type="KEGG" id="rhg:EXZ61_21415"/>
<dbReference type="AlphaFoldDB" id="A0A515EV43"/>
<gene>
    <name evidence="1" type="ORF">EXZ61_21415</name>
</gene>
<reference evidence="2" key="1">
    <citation type="submission" date="2019-02" db="EMBL/GenBank/DDBJ databases">
        <title>Complete genome sequence of Rhodoferax sp. Gr-4.</title>
        <authorList>
            <person name="Jin L."/>
        </authorList>
    </citation>
    <scope>NUCLEOTIDE SEQUENCE [LARGE SCALE GENOMIC DNA]</scope>
    <source>
        <strain evidence="2">Gr-4</strain>
    </source>
</reference>
<evidence type="ECO:0000313" key="2">
    <source>
        <dbReference type="Proteomes" id="UP000317365"/>
    </source>
</evidence>
<dbReference type="EMBL" id="CP036282">
    <property type="protein sequence ID" value="QDL56508.1"/>
    <property type="molecule type" value="Genomic_DNA"/>
</dbReference>
<organism evidence="1 2">
    <name type="scientific">Rhodoferax aquaticus</name>
    <dbReference type="NCBI Taxonomy" id="2527691"/>
    <lineage>
        <taxon>Bacteria</taxon>
        <taxon>Pseudomonadati</taxon>
        <taxon>Pseudomonadota</taxon>
        <taxon>Betaproteobacteria</taxon>
        <taxon>Burkholderiales</taxon>
        <taxon>Comamonadaceae</taxon>
        <taxon>Rhodoferax</taxon>
    </lineage>
</organism>
<protein>
    <submittedName>
        <fullName evidence="1">4-hydroxythreonine-4-phosphate dehydrogenase</fullName>
    </submittedName>
</protein>
<dbReference type="Proteomes" id="UP000317365">
    <property type="component" value="Chromosome"/>
</dbReference>
<dbReference type="Gene3D" id="3.20.20.70">
    <property type="entry name" value="Aldolase class I"/>
    <property type="match status" value="1"/>
</dbReference>
<dbReference type="InterPro" id="IPR013785">
    <property type="entry name" value="Aldolase_TIM"/>
</dbReference>
<accession>A0A515EV43</accession>
<reference evidence="2" key="2">
    <citation type="journal article" date="2020" name="Int. J. Syst. Evol. Microbiol.">
        <title>Genomic insights into a novel species Rhodoferax aquaticus sp. nov., isolated from freshwater.</title>
        <authorList>
            <person name="Li T."/>
            <person name="Zhuo Y."/>
            <person name="Jin C.Z."/>
            <person name="Wu X."/>
            <person name="Ko S.R."/>
            <person name="Jin F.J."/>
            <person name="Ahn C.Y."/>
            <person name="Oh H.M."/>
            <person name="Lee H.G."/>
            <person name="Jin L."/>
        </authorList>
    </citation>
    <scope>NUCLEOTIDE SEQUENCE [LARGE SCALE GENOMIC DNA]</scope>
    <source>
        <strain evidence="2">Gr-4</strain>
    </source>
</reference>
<sequence>MSRFILMLTHSDRTVADAHAVYQGLRGCRLDCVGFKDIGLPMEDLATLTQAIHDDGRTVMLEVVSSTRETELASIQAAVELGVDYVLGGRHAAEAAALLRGTGIRYFPFAGHTVGHPTRLVGSIDEIVADAQALAAIEGVHGLDLLAYRFDGNVPELTRRVVQAVNIPVIAAGSIDRLERIEAMQAAGAWGFTVGSALFDATFAVDPIAAQVNWILAQEGVEV</sequence>
<dbReference type="InterPro" id="IPR011060">
    <property type="entry name" value="RibuloseP-bd_barrel"/>
</dbReference>